<sequence length="357" mass="39030">MLRCAVRQERVELPDDVVRSPAALCTAAHVVQYLSQVDPEAASRVKARYKCFDRYGADTMAYAYAVGMAGAPSCANAALATLKDIGRKVNAYSAKLDGEKGEELAFAAHCNAAVVKGAEAYYANMFFGEELTWNLRDHHFLDTVKSLRSHLTRRVPGPKLILWAHNSHLGDASATDMGQRRGEINIGQLMRQEFGAKAVFNIGFTTHTGTVSAADDWDTPVQLKAVRKSMPGSYEHLFHRHAAGMRAACLPASGDALLQSTAGALAGMPEFVLDLRGGSPDLRAALEGPLLERAIGVIYRPVTERQSHYFSASLSRQFDAVVHLDTTSALHPLEKTGAWERDWRAREDAPETYPFAV</sequence>
<protein>
    <recommendedName>
        <fullName evidence="3">Erythromycin esterase</fullName>
    </recommendedName>
</protein>
<evidence type="ECO:0008006" key="3">
    <source>
        <dbReference type="Google" id="ProtNLM"/>
    </source>
</evidence>
<keyword evidence="2" id="KW-1185">Reference proteome</keyword>
<dbReference type="Gene3D" id="3.40.1660.10">
    <property type="entry name" value="EreA-like (biosynthetic domain)"/>
    <property type="match status" value="1"/>
</dbReference>
<dbReference type="InterPro" id="IPR007815">
    <property type="entry name" value="Emycin_Estase"/>
</dbReference>
<dbReference type="OrthoDB" id="413649at2759"/>
<dbReference type="AlphaFoldDB" id="A0A9D4TNL5"/>
<accession>A0A9D4TNL5</accession>
<dbReference type="EMBL" id="SIDB01000007">
    <property type="protein sequence ID" value="KAI3430472.1"/>
    <property type="molecule type" value="Genomic_DNA"/>
</dbReference>
<dbReference type="GO" id="GO:0046677">
    <property type="term" value="P:response to antibiotic"/>
    <property type="evidence" value="ECO:0007669"/>
    <property type="project" value="InterPro"/>
</dbReference>
<evidence type="ECO:0000313" key="2">
    <source>
        <dbReference type="Proteomes" id="UP001055712"/>
    </source>
</evidence>
<name>A0A9D4TNL5_CHLVU</name>
<dbReference type="Proteomes" id="UP001055712">
    <property type="component" value="Unassembled WGS sequence"/>
</dbReference>
<comment type="caution">
    <text evidence="1">The sequence shown here is derived from an EMBL/GenBank/DDBJ whole genome shotgun (WGS) entry which is preliminary data.</text>
</comment>
<dbReference type="PANTHER" id="PTHR31299:SF0">
    <property type="entry name" value="ESTERASE, PUTATIVE (AFU_ORTHOLOGUE AFUA_1G05850)-RELATED"/>
    <property type="match status" value="1"/>
</dbReference>
<reference evidence="1" key="2">
    <citation type="submission" date="2020-11" db="EMBL/GenBank/DDBJ databases">
        <authorList>
            <person name="Cecchin M."/>
            <person name="Marcolungo L."/>
            <person name="Rossato M."/>
            <person name="Girolomoni L."/>
            <person name="Cosentino E."/>
            <person name="Cuine S."/>
            <person name="Li-Beisson Y."/>
            <person name="Delledonne M."/>
            <person name="Ballottari M."/>
        </authorList>
    </citation>
    <scope>NUCLEOTIDE SEQUENCE</scope>
    <source>
        <strain evidence="1">211/11P</strain>
        <tissue evidence="1">Whole cell</tissue>
    </source>
</reference>
<gene>
    <name evidence="1" type="ORF">D9Q98_005067</name>
</gene>
<dbReference type="PANTHER" id="PTHR31299">
    <property type="entry name" value="ESTERASE, PUTATIVE (AFU_ORTHOLOGUE AFUA_1G05850)-RELATED"/>
    <property type="match status" value="1"/>
</dbReference>
<dbReference type="InterPro" id="IPR052036">
    <property type="entry name" value="Hydrolase/PRTase-associated"/>
</dbReference>
<dbReference type="CDD" id="cd14728">
    <property type="entry name" value="Ere-like"/>
    <property type="match status" value="1"/>
</dbReference>
<dbReference type="SUPFAM" id="SSF159501">
    <property type="entry name" value="EreA/ChaN-like"/>
    <property type="match status" value="1"/>
</dbReference>
<proteinExistence type="predicted"/>
<organism evidence="1 2">
    <name type="scientific">Chlorella vulgaris</name>
    <name type="common">Green alga</name>
    <dbReference type="NCBI Taxonomy" id="3077"/>
    <lineage>
        <taxon>Eukaryota</taxon>
        <taxon>Viridiplantae</taxon>
        <taxon>Chlorophyta</taxon>
        <taxon>core chlorophytes</taxon>
        <taxon>Trebouxiophyceae</taxon>
        <taxon>Chlorellales</taxon>
        <taxon>Chlorellaceae</taxon>
        <taxon>Chlorella clade</taxon>
        <taxon>Chlorella</taxon>
    </lineage>
</organism>
<evidence type="ECO:0000313" key="1">
    <source>
        <dbReference type="EMBL" id="KAI3430472.1"/>
    </source>
</evidence>
<reference evidence="1" key="1">
    <citation type="journal article" date="2019" name="Plant J.">
        <title>Chlorella vulgaris genome assembly and annotation reveals the molecular basis for metabolic acclimation to high light conditions.</title>
        <authorList>
            <person name="Cecchin M."/>
            <person name="Marcolungo L."/>
            <person name="Rossato M."/>
            <person name="Girolomoni L."/>
            <person name="Cosentino E."/>
            <person name="Cuine S."/>
            <person name="Li-Beisson Y."/>
            <person name="Delledonne M."/>
            <person name="Ballottari M."/>
        </authorList>
    </citation>
    <scope>NUCLEOTIDE SEQUENCE</scope>
    <source>
        <strain evidence="1">211/11P</strain>
    </source>
</reference>
<dbReference type="Pfam" id="PF05139">
    <property type="entry name" value="Erythro_esteras"/>
    <property type="match status" value="1"/>
</dbReference>